<dbReference type="PANTHER" id="PTHR43422:SF3">
    <property type="entry name" value="THIAMINE THIAZOLE SYNTHASE"/>
    <property type="match status" value="1"/>
</dbReference>
<dbReference type="EMBL" id="JAXCLW010000014">
    <property type="protein sequence ID" value="MDY0885787.1"/>
    <property type="molecule type" value="Genomic_DNA"/>
</dbReference>
<dbReference type="Proteomes" id="UP001279642">
    <property type="component" value="Unassembled WGS sequence"/>
</dbReference>
<evidence type="ECO:0000313" key="1">
    <source>
        <dbReference type="EMBL" id="MDY0885787.1"/>
    </source>
</evidence>
<dbReference type="Gene3D" id="3.50.50.60">
    <property type="entry name" value="FAD/NAD(P)-binding domain"/>
    <property type="match status" value="1"/>
</dbReference>
<sequence length="448" mass="49666">MSHSFIGQQAVVVGAGMGGLAAAMALANHFEQVIVLERDELPPGPKPRTGTPQDKQLHGLLAGGLRALGALLPGIVDDLRRAGAVRINAGRDIRYEFPDCDPMPKPDRDYDMYLLTRPLLEFTVRQRVAQKGNVIFRQNCRVLDILPASAGNDASGVRYETDDHMQHRLTADLVVDASSSGTLTRDFLRSSGRMLPEETVIGVDIGYATAIYTLPKDAMPDWKAVITLPVAPDSSRSGYFFRMENGRWILGLNGRHDDKPPADPEGFLEYVRSLRTPTIYNVIKQAKLEGKIQRFGLQQSIWRHFDRLGAFPRGLLPIGDAICRFNPIYGQGMSVACQEAQLLDELLRDRARDADPLDGLGEAFFKAAQPLIQAPWDMSAVPDFIYPGTRGERPADFDDAIAYSSGLYRVAFRDPVVRRLILEVQQLLQPPSILHEPALMQRVKAELA</sequence>
<dbReference type="Pfam" id="PF12831">
    <property type="entry name" value="FAD_oxidored"/>
    <property type="match status" value="1"/>
</dbReference>
<dbReference type="SUPFAM" id="SSF51905">
    <property type="entry name" value="FAD/NAD(P)-binding domain"/>
    <property type="match status" value="1"/>
</dbReference>
<organism evidence="1 2">
    <name type="scientific">Dongia soli</name>
    <dbReference type="NCBI Taxonomy" id="600628"/>
    <lineage>
        <taxon>Bacteria</taxon>
        <taxon>Pseudomonadati</taxon>
        <taxon>Pseudomonadota</taxon>
        <taxon>Alphaproteobacteria</taxon>
        <taxon>Rhodospirillales</taxon>
        <taxon>Dongiaceae</taxon>
        <taxon>Dongia</taxon>
    </lineage>
</organism>
<proteinExistence type="predicted"/>
<dbReference type="InterPro" id="IPR036188">
    <property type="entry name" value="FAD/NAD-bd_sf"/>
</dbReference>
<accession>A0ABU5EJ34</accession>
<dbReference type="PANTHER" id="PTHR43422">
    <property type="entry name" value="THIAMINE THIAZOLE SYNTHASE"/>
    <property type="match status" value="1"/>
</dbReference>
<comment type="caution">
    <text evidence="1">The sequence shown here is derived from an EMBL/GenBank/DDBJ whole genome shotgun (WGS) entry which is preliminary data.</text>
</comment>
<name>A0ABU5EJ34_9PROT</name>
<keyword evidence="2" id="KW-1185">Reference proteome</keyword>
<protein>
    <submittedName>
        <fullName evidence="1">FAD-binding protein</fullName>
    </submittedName>
</protein>
<evidence type="ECO:0000313" key="2">
    <source>
        <dbReference type="Proteomes" id="UP001279642"/>
    </source>
</evidence>
<reference evidence="1 2" key="1">
    <citation type="journal article" date="2016" name="Antonie Van Leeuwenhoek">
        <title>Dongia soli sp. nov., isolated from soil from Dokdo, Korea.</title>
        <authorList>
            <person name="Kim D.U."/>
            <person name="Lee H."/>
            <person name="Kim H."/>
            <person name="Kim S.G."/>
            <person name="Ka J.O."/>
        </authorList>
    </citation>
    <scope>NUCLEOTIDE SEQUENCE [LARGE SCALE GENOMIC DNA]</scope>
    <source>
        <strain evidence="1 2">D78</strain>
    </source>
</reference>
<dbReference type="RefSeq" id="WP_320510863.1">
    <property type="nucleotide sequence ID" value="NZ_JAXCLW010000014.1"/>
</dbReference>
<gene>
    <name evidence="1" type="ORF">SMD27_23325</name>
</gene>